<dbReference type="PROSITE" id="PS50011">
    <property type="entry name" value="PROTEIN_KINASE_DOM"/>
    <property type="match status" value="1"/>
</dbReference>
<dbReference type="InterPro" id="IPR051681">
    <property type="entry name" value="Ser/Thr_Kinases-Pseudokinases"/>
</dbReference>
<evidence type="ECO:0000259" key="1">
    <source>
        <dbReference type="PROSITE" id="PS50011"/>
    </source>
</evidence>
<dbReference type="PANTHER" id="PTHR44329:SF214">
    <property type="entry name" value="PROTEIN KINASE DOMAIN-CONTAINING PROTEIN"/>
    <property type="match status" value="1"/>
</dbReference>
<keyword evidence="3" id="KW-1185">Reference proteome</keyword>
<dbReference type="EMBL" id="JAGDFM010000845">
    <property type="protein sequence ID" value="KAG7376023.1"/>
    <property type="molecule type" value="Genomic_DNA"/>
</dbReference>
<dbReference type="PANTHER" id="PTHR44329">
    <property type="entry name" value="SERINE/THREONINE-PROTEIN KINASE TNNI3K-RELATED"/>
    <property type="match status" value="1"/>
</dbReference>
<evidence type="ECO:0000313" key="3">
    <source>
        <dbReference type="Proteomes" id="UP000694044"/>
    </source>
</evidence>
<dbReference type="GO" id="GO:0004674">
    <property type="term" value="F:protein serine/threonine kinase activity"/>
    <property type="evidence" value="ECO:0007669"/>
    <property type="project" value="TreeGrafter"/>
</dbReference>
<dbReference type="GO" id="GO:0005524">
    <property type="term" value="F:ATP binding"/>
    <property type="evidence" value="ECO:0007669"/>
    <property type="project" value="InterPro"/>
</dbReference>
<proteinExistence type="predicted"/>
<reference evidence="2" key="1">
    <citation type="submission" date="2021-02" db="EMBL/GenBank/DDBJ databases">
        <authorList>
            <person name="Palmer J.M."/>
        </authorList>
    </citation>
    <scope>NUCLEOTIDE SEQUENCE</scope>
    <source>
        <strain evidence="2">SCRP734</strain>
    </source>
</reference>
<dbReference type="OrthoDB" id="117601at2759"/>
<dbReference type="InterPro" id="IPR000719">
    <property type="entry name" value="Prot_kinase_dom"/>
</dbReference>
<dbReference type="Pfam" id="PF00069">
    <property type="entry name" value="Pkinase"/>
    <property type="match status" value="1"/>
</dbReference>
<gene>
    <name evidence="2" type="ORF">PHYPSEUDO_014626</name>
</gene>
<protein>
    <recommendedName>
        <fullName evidence="1">Protein kinase domain-containing protein</fullName>
    </recommendedName>
</protein>
<name>A0A8T1V6R2_9STRA</name>
<sequence>MPEASTLCHELLSRLQQVHESVAALGPDDKNKVAFNRILVRFLRFLIKRPILVRLARSDAARILLRELHRHLDGIFTDVGVADSTQWETQWEAGCAQQRQELATLASKSPFMLASEVGGDRKLKETVLKLRTAPNLTQDDELHQLIHTAPDKVVRISHHVGLRMFTWFIAIEDIEYEDETLGLLGTFAEARRATWTHDGERQDVVVKMLFFDIKDEDDEEMFLNQLQFWNNLPKDENVLELVGWVPRELTPHRHLFWSLFLGVAKGLKHLHSHNIVHGGLKGSNILIGDENRAKIADFGFSCVRSLSLKLSDKGSKALSAAIRWKPRELLEESEASGPVEIPFGVEDDVVVSNHILGGGFPSRPDQASDEAWGFICRLCAVDFRARPSFDEVIEIIDAYKEKHTPVRRGGLELLPDVTSELVGEDTRAVDYSAAAELTSAQLDNELSRVLVDTVKLQCPECEVATTPGDSFCRMCGYFIPTDAAFA</sequence>
<comment type="caution">
    <text evidence="2">The sequence shown here is derived from an EMBL/GenBank/DDBJ whole genome shotgun (WGS) entry which is preliminary data.</text>
</comment>
<dbReference type="AlphaFoldDB" id="A0A8T1V6R2"/>
<accession>A0A8T1V6R2</accession>
<feature type="domain" description="Protein kinase" evidence="1">
    <location>
        <begin position="176"/>
        <end position="422"/>
    </location>
</feature>
<evidence type="ECO:0000313" key="2">
    <source>
        <dbReference type="EMBL" id="KAG7376023.1"/>
    </source>
</evidence>
<dbReference type="Proteomes" id="UP000694044">
    <property type="component" value="Unassembled WGS sequence"/>
</dbReference>
<organism evidence="2 3">
    <name type="scientific">Phytophthora pseudosyringae</name>
    <dbReference type="NCBI Taxonomy" id="221518"/>
    <lineage>
        <taxon>Eukaryota</taxon>
        <taxon>Sar</taxon>
        <taxon>Stramenopiles</taxon>
        <taxon>Oomycota</taxon>
        <taxon>Peronosporomycetes</taxon>
        <taxon>Peronosporales</taxon>
        <taxon>Peronosporaceae</taxon>
        <taxon>Phytophthora</taxon>
    </lineage>
</organism>